<dbReference type="RefSeq" id="WP_223092890.1">
    <property type="nucleotide sequence ID" value="NZ_CP061913.1"/>
</dbReference>
<dbReference type="GO" id="GO:0032259">
    <property type="term" value="P:methylation"/>
    <property type="evidence" value="ECO:0007669"/>
    <property type="project" value="UniProtKB-KW"/>
</dbReference>
<evidence type="ECO:0000313" key="3">
    <source>
        <dbReference type="Proteomes" id="UP001589608"/>
    </source>
</evidence>
<dbReference type="Gene3D" id="3.40.50.150">
    <property type="entry name" value="Vaccinia Virus protein VP39"/>
    <property type="match status" value="1"/>
</dbReference>
<dbReference type="InterPro" id="IPR052514">
    <property type="entry name" value="SAM-dependent_MTase"/>
</dbReference>
<proteinExistence type="predicted"/>
<dbReference type="CDD" id="cd02440">
    <property type="entry name" value="AdoMet_MTases"/>
    <property type="match status" value="1"/>
</dbReference>
<dbReference type="InterPro" id="IPR029063">
    <property type="entry name" value="SAM-dependent_MTases_sf"/>
</dbReference>
<dbReference type="Pfam" id="PF05050">
    <property type="entry name" value="Methyltransf_21"/>
    <property type="match status" value="1"/>
</dbReference>
<dbReference type="NCBIfam" id="TIGR01444">
    <property type="entry name" value="fkbM_fam"/>
    <property type="match status" value="1"/>
</dbReference>
<protein>
    <submittedName>
        <fullName evidence="2">FkbM family methyltransferase</fullName>
    </submittedName>
</protein>
<organism evidence="2 3">
    <name type="scientific">Dactylosporangium vinaceum</name>
    <dbReference type="NCBI Taxonomy" id="53362"/>
    <lineage>
        <taxon>Bacteria</taxon>
        <taxon>Bacillati</taxon>
        <taxon>Actinomycetota</taxon>
        <taxon>Actinomycetes</taxon>
        <taxon>Micromonosporales</taxon>
        <taxon>Micromonosporaceae</taxon>
        <taxon>Dactylosporangium</taxon>
    </lineage>
</organism>
<gene>
    <name evidence="2" type="ORF">ACFFTR_39605</name>
</gene>
<dbReference type="InterPro" id="IPR006342">
    <property type="entry name" value="FkbM_mtfrase"/>
</dbReference>
<feature type="domain" description="Methyltransferase FkbM" evidence="1">
    <location>
        <begin position="55"/>
        <end position="233"/>
    </location>
</feature>
<dbReference type="EMBL" id="JBHMCA010000064">
    <property type="protein sequence ID" value="MFB9449220.1"/>
    <property type="molecule type" value="Genomic_DNA"/>
</dbReference>
<keyword evidence="2" id="KW-0808">Transferase</keyword>
<evidence type="ECO:0000313" key="2">
    <source>
        <dbReference type="EMBL" id="MFB9449220.1"/>
    </source>
</evidence>
<dbReference type="GO" id="GO:0008168">
    <property type="term" value="F:methyltransferase activity"/>
    <property type="evidence" value="ECO:0007669"/>
    <property type="project" value="UniProtKB-KW"/>
</dbReference>
<keyword evidence="2" id="KW-0489">Methyltransferase</keyword>
<keyword evidence="3" id="KW-1185">Reference proteome</keyword>
<dbReference type="SUPFAM" id="SSF53335">
    <property type="entry name" value="S-adenosyl-L-methionine-dependent methyltransferases"/>
    <property type="match status" value="1"/>
</dbReference>
<name>A0ABV5MK32_9ACTN</name>
<accession>A0ABV5MK32</accession>
<sequence length="262" mass="28059">MPTIDFVQLEPDFGCYGVNTPGAIIELRAIHQETFVDHTYLQHGVTVPPGGTVLDIGANVGLFSLALKRTCPSARIHAFEPAPAALEALRANLALHGAAGVTVHAVGLGAVDDPGVPFTFYPNIPGNSTRYPELKEFDRARISADWGTSVGDSLYGGQTVEVPLQRLSTVLAQHPEVSTIDLAKIDVEGAELEVLGGIDEADWPRLHRVVVEVQDLDGRAEAVQDLLTAHGFELNVETPEALAHLNYRTVYAVRPEVTTTGG</sequence>
<comment type="caution">
    <text evidence="2">The sequence shown here is derived from an EMBL/GenBank/DDBJ whole genome shotgun (WGS) entry which is preliminary data.</text>
</comment>
<dbReference type="Proteomes" id="UP001589608">
    <property type="component" value="Unassembled WGS sequence"/>
</dbReference>
<dbReference type="PANTHER" id="PTHR34203:SF13">
    <property type="entry name" value="EXPRESSED PROTEIN"/>
    <property type="match status" value="1"/>
</dbReference>
<dbReference type="PANTHER" id="PTHR34203">
    <property type="entry name" value="METHYLTRANSFERASE, FKBM FAMILY PROTEIN"/>
    <property type="match status" value="1"/>
</dbReference>
<reference evidence="2 3" key="1">
    <citation type="submission" date="2024-09" db="EMBL/GenBank/DDBJ databases">
        <authorList>
            <person name="Sun Q."/>
            <person name="Mori K."/>
        </authorList>
    </citation>
    <scope>NUCLEOTIDE SEQUENCE [LARGE SCALE GENOMIC DNA]</scope>
    <source>
        <strain evidence="2 3">JCM 3307</strain>
    </source>
</reference>
<evidence type="ECO:0000259" key="1">
    <source>
        <dbReference type="Pfam" id="PF05050"/>
    </source>
</evidence>